<reference evidence="2 3" key="1">
    <citation type="submission" date="2014-06" db="EMBL/GenBank/DDBJ databases">
        <title>Whole Genome Sequences of Three Symbiotic Endozoicomonas Bacteria.</title>
        <authorList>
            <person name="Neave M.J."/>
            <person name="Apprill A."/>
            <person name="Voolstra C.R."/>
        </authorList>
    </citation>
    <scope>NUCLEOTIDE SEQUENCE [LARGE SCALE GENOMIC DNA]</scope>
    <source>
        <strain evidence="2 3">DSM 25634</strain>
    </source>
</reference>
<keyword evidence="3" id="KW-1185">Reference proteome</keyword>
<accession>A0A081NLT4</accession>
<dbReference type="eggNOG" id="COG0470">
    <property type="taxonomic scope" value="Bacteria"/>
</dbReference>
<dbReference type="InterPro" id="IPR027417">
    <property type="entry name" value="P-loop_NTPase"/>
</dbReference>
<feature type="domain" description="NACHT" evidence="1">
    <location>
        <begin position="289"/>
        <end position="468"/>
    </location>
</feature>
<name>A0A081NLT4_9GAMM</name>
<dbReference type="RefSeq" id="WP_034834205.1">
    <property type="nucleotide sequence ID" value="NZ_JOKH01000001.1"/>
</dbReference>
<dbReference type="Proteomes" id="UP000028073">
    <property type="component" value="Unassembled WGS sequence"/>
</dbReference>
<dbReference type="EMBL" id="JOKH01000001">
    <property type="protein sequence ID" value="KEQ19407.1"/>
    <property type="molecule type" value="Genomic_DNA"/>
</dbReference>
<dbReference type="Gene3D" id="3.40.50.300">
    <property type="entry name" value="P-loop containing nucleotide triphosphate hydrolases"/>
    <property type="match status" value="1"/>
</dbReference>
<gene>
    <name evidence="2" type="ORF">GZ78_05490</name>
</gene>
<evidence type="ECO:0000313" key="3">
    <source>
        <dbReference type="Proteomes" id="UP000028073"/>
    </source>
</evidence>
<comment type="caution">
    <text evidence="2">The sequence shown here is derived from an EMBL/GenBank/DDBJ whole genome shotgun (WGS) entry which is preliminary data.</text>
</comment>
<dbReference type="Pfam" id="PF05729">
    <property type="entry name" value="NACHT"/>
    <property type="match status" value="1"/>
</dbReference>
<protein>
    <recommendedName>
        <fullName evidence="1">NACHT domain-containing protein</fullName>
    </recommendedName>
</protein>
<proteinExistence type="predicted"/>
<dbReference type="STRING" id="1137799.GZ78_05490"/>
<dbReference type="eggNOG" id="COG1474">
    <property type="taxonomic scope" value="Bacteria"/>
</dbReference>
<sequence>MSQEIASIDTVRASRAGHTFHERWAARRALQLVFPKDDLFAIAVEGLSTNETAEPGNEAEDIADLILYFGKGDTFQTCRAFQTLQFKYKATPDPVTSSYLKKTIKKFAATLLGYEKEFNRTEVDTKLTFSFVTNADFSEQLWGAIRCLKEGSEPSEKAERLQYTNLKKWCEEENVNAGHLCQLIEFRASTSDLSAQNSSLHKTLSDWTPGVDSQARMRLHGLQELVREKAGLSGQRNNLIKREDILDSLECEPEDLFPANTEFLDIGIVIEREALCEARHLIENSTHSVFINADGGVGKTVFIQSLANHMNSNFETVIFDCFGGGSYRAEDQARHLPKIGLLQIVNELASRGLCDPQLPSDGDRQALIKAARKRLEQAANTVKNQSSKSGVLVIIDAADNAQLAADHRKEDAFPRLLLASLSREPVDGVKIVLTARPHRMDGVIGRSLVERFELGAFSEGETRRFLETRRSDLNELEFTTALARSAGNARVLDYLVTSWNENISGSISKEKITVEELIRQRCDKIQSDLHLAGWDDDEIKQFFVAISLLPPPIPLDEMADALGWPRTKVNSAVADLAPLLELLKHGAIFRDEPTETFIRETYATEKEAQQSIADRLNARQVSSAYAAEALPHLLVVINDAQRAYRLSTSNEYPNSIQSEYGRRRLRLMRLHAAFILAAKERDYDHVLKLTMQLAQVAAANAKGDEFIRRLPGVSVRLGDQDASRRLFQDRSGWRGARDARLIVAFAFQEERDEAKIHQSRAIGWINWYNQNRREDELQDREGPSAPDLSAVLLLSILEGNYGLADRNIAKLNFQFALSVCHQVIALIKQYEALCGTRILGSLTVFASSKDCHSLALQVSLLASKKCLNSGELKQLSRATSTNAKIIKSDVFDNGYDYENKQQGFICDAAMTALIHGSRQSALNIVRSIKTERMSSYDYQERHSPLRIWSPILGACVSAWSAGNKLRFHHLLPREVRINRVAKTIMNRPELTTFLGELMKNIPSGSRKRGKDKDKPEHLFSRNECENIAKSVELVCHLAEPLQDAVLARRTINEHDFHDFLEKWKGKLRTNVHWRAENAQDKLVKNVGFGFAEILLQHATKVSQNDSQTLIDILSRGRFSVSEKLNALFLMARHENLQEQTGLFAQSISEIIRQDEYVDQRAEQYSRLAEALLPLSHAEAQQYFRDGLSQLDQMGGDDYDIIYSLLRYAAEQHGGWLQPVLGHRLMNLCQTIFQHEPSKFDWTLFGEAAAKSIGCQALFKLLRWADQDVSDFSYGLPQFVCYLAKIGRLDARRAAFILLLCEEQGWYNWKIGDGLKDIMEVAEATDRSAIFHAIFSKLKLEHPFGGRESLWNSLLEAAETYPGVVDQSVLNSIKSLGQKARALLDDENKRQNSFSNHSFVERSEDKDGQKEAEEAFEKIISGCDITSPHSIDKVIRNVRQDRRFNFNVHKRVIECLRKRCPYDKRIEFINMLAELVELDFDDAIEAIRDSVELWGATSIHITSCKKDFIRKIFETRGSELFDLRFTGSLREIKRLIDFCNDGNFVLGLVLDTVAKEKIELTGDEWLQLATALCPYTSGEANLKSLEDLLSGPAAKIGDEIGEGAFKSVYSPTEKQSSIVARITWHLLGNEKAFTRWTAARSVKSLADLDLHDDLDALLGCFGQVKVDALVSENMDSSFLNAEQWLLMGLSRASFYHGSSLAYLRDRFENLAVRDDIHVINKIHILRCLKNISGSSASSRCIRELEKEIYCPAKGYAEENGWPKPIDSKTGFIFDYEFNKHEVSSLARLFGISEGEATDAIAVEIQKRWPEAKDMDYFHGQERYDYTSSERHESYRDSVQRHALLNAATTLVKTRSVIRSSYEPIDSCPWIDWLRKYDVNCDNGIWLADRKDKVPDQAKEFFVTRSKDAEVLDADETLLRKIGVIAKGSDSFFPICGSWRSRDGVHVSISSALALRKGVIGQCKTFSQSPDHDIWLPRFDSDGTPDLYIRQSKFEPFIWSPEEYPIGIDINDEFATRFVKERERLGKEIIRRLGFKSSDDFQKWFTQDGNQAMKSQVWGQWRPDQNDHQRGWFQDEGSILWANSSWLDSALATLNRALVMRIDFHKYKSYRSYDDRPELRAVYIGLRKSDGEFRYWKAKTASKNK</sequence>
<evidence type="ECO:0000313" key="2">
    <source>
        <dbReference type="EMBL" id="KEQ19407.1"/>
    </source>
</evidence>
<evidence type="ECO:0000259" key="1">
    <source>
        <dbReference type="Pfam" id="PF05729"/>
    </source>
</evidence>
<dbReference type="InterPro" id="IPR007111">
    <property type="entry name" value="NACHT_NTPase"/>
</dbReference>
<dbReference type="SUPFAM" id="SSF52540">
    <property type="entry name" value="P-loop containing nucleoside triphosphate hydrolases"/>
    <property type="match status" value="1"/>
</dbReference>
<organism evidence="2 3">
    <name type="scientific">Endozoicomonas numazuensis</name>
    <dbReference type="NCBI Taxonomy" id="1137799"/>
    <lineage>
        <taxon>Bacteria</taxon>
        <taxon>Pseudomonadati</taxon>
        <taxon>Pseudomonadota</taxon>
        <taxon>Gammaproteobacteria</taxon>
        <taxon>Oceanospirillales</taxon>
        <taxon>Endozoicomonadaceae</taxon>
        <taxon>Endozoicomonas</taxon>
    </lineage>
</organism>